<dbReference type="AlphaFoldDB" id="A0A0D6LAD1"/>
<gene>
    <name evidence="11" type="ORF">ANCCEY_11940</name>
</gene>
<evidence type="ECO:0000313" key="11">
    <source>
        <dbReference type="EMBL" id="EPB68960.1"/>
    </source>
</evidence>
<dbReference type="InterPro" id="IPR000152">
    <property type="entry name" value="EGF-type_Asp/Asn_hydroxyl_site"/>
</dbReference>
<evidence type="ECO:0000256" key="5">
    <source>
        <dbReference type="ARBA" id="ARBA00022729"/>
    </source>
</evidence>
<dbReference type="FunFam" id="2.10.25.10:FF:000038">
    <property type="entry name" value="Fibrillin 2"/>
    <property type="match status" value="1"/>
</dbReference>
<comment type="caution">
    <text evidence="9">Lacks conserved residue(s) required for the propagation of feature annotation.</text>
</comment>
<keyword evidence="7" id="KW-1015">Disulfide bond</keyword>
<evidence type="ECO:0000256" key="7">
    <source>
        <dbReference type="ARBA" id="ARBA00023157"/>
    </source>
</evidence>
<evidence type="ECO:0000256" key="3">
    <source>
        <dbReference type="ARBA" id="ARBA00022530"/>
    </source>
</evidence>
<keyword evidence="6" id="KW-0677">Repeat</keyword>
<feature type="domain" description="EGF-like" evidence="10">
    <location>
        <begin position="17"/>
        <end position="57"/>
    </location>
</feature>
<evidence type="ECO:0000256" key="6">
    <source>
        <dbReference type="ARBA" id="ARBA00022737"/>
    </source>
</evidence>
<dbReference type="PANTHER" id="PTHR24040">
    <property type="entry name" value="LAMININ G-LIKE DOMAIN-CONTAINING PROTEIN"/>
    <property type="match status" value="1"/>
</dbReference>
<dbReference type="GO" id="GO:0005509">
    <property type="term" value="F:calcium ion binding"/>
    <property type="evidence" value="ECO:0007669"/>
    <property type="project" value="InterPro"/>
</dbReference>
<dbReference type="PANTHER" id="PTHR24040:SF7">
    <property type="entry name" value="FIBRILLIN 3"/>
    <property type="match status" value="1"/>
</dbReference>
<evidence type="ECO:0000256" key="4">
    <source>
        <dbReference type="ARBA" id="ARBA00022536"/>
    </source>
</evidence>
<dbReference type="FunFam" id="2.10.25.10:FF:000024">
    <property type="entry name" value="Putative latent-transforming growth factor beta-binding protein 2"/>
    <property type="match status" value="1"/>
</dbReference>
<evidence type="ECO:0000256" key="1">
    <source>
        <dbReference type="ARBA" id="ARBA00004498"/>
    </source>
</evidence>
<comment type="subcellular location">
    <subcellularLocation>
        <location evidence="1">Secreted</location>
        <location evidence="1">Extracellular space</location>
        <location evidence="1">Extracellular matrix</location>
    </subcellularLocation>
</comment>
<sequence length="117" mass="12914">MCAAGYAVNEATGFCDDINECLDSTVCGGLMCINLPGSYKCRCNAGYEFNEKTKRCEDIDECEKFAGHVCDLSAECQNTVGSFICKCKEGFELAADGRRCEDNHPDNKDTNLLREKE</sequence>
<dbReference type="PROSITE" id="PS01186">
    <property type="entry name" value="EGF_2"/>
    <property type="match status" value="2"/>
</dbReference>
<evidence type="ECO:0000256" key="2">
    <source>
        <dbReference type="ARBA" id="ARBA00022525"/>
    </source>
</evidence>
<keyword evidence="2" id="KW-0964">Secreted</keyword>
<dbReference type="EMBL" id="KE125358">
    <property type="protein sequence ID" value="EPB68960.1"/>
    <property type="molecule type" value="Genomic_DNA"/>
</dbReference>
<dbReference type="PROSITE" id="PS01187">
    <property type="entry name" value="EGF_CA"/>
    <property type="match status" value="1"/>
</dbReference>
<evidence type="ECO:0000256" key="8">
    <source>
        <dbReference type="ARBA" id="ARBA00023180"/>
    </source>
</evidence>
<dbReference type="InterPro" id="IPR009030">
    <property type="entry name" value="Growth_fac_rcpt_cys_sf"/>
</dbReference>
<dbReference type="PROSITE" id="PS00010">
    <property type="entry name" value="ASX_HYDROXYL"/>
    <property type="match status" value="2"/>
</dbReference>
<dbReference type="SMART" id="SM00179">
    <property type="entry name" value="EGF_CA"/>
    <property type="match status" value="2"/>
</dbReference>
<dbReference type="PROSITE" id="PS50026">
    <property type="entry name" value="EGF_3"/>
    <property type="match status" value="2"/>
</dbReference>
<dbReference type="CDD" id="cd00054">
    <property type="entry name" value="EGF_CA"/>
    <property type="match status" value="1"/>
</dbReference>
<protein>
    <submittedName>
        <fullName evidence="11">Calcium binding EGF domain protein</fullName>
    </submittedName>
</protein>
<keyword evidence="8" id="KW-0325">Glycoprotein</keyword>
<dbReference type="InterPro" id="IPR049883">
    <property type="entry name" value="NOTCH1_EGF-like"/>
</dbReference>
<keyword evidence="5" id="KW-0732">Signal</keyword>
<dbReference type="InterPro" id="IPR018097">
    <property type="entry name" value="EGF_Ca-bd_CS"/>
</dbReference>
<keyword evidence="3" id="KW-0272">Extracellular matrix</keyword>
<organism evidence="11 12">
    <name type="scientific">Ancylostoma ceylanicum</name>
    <dbReference type="NCBI Taxonomy" id="53326"/>
    <lineage>
        <taxon>Eukaryota</taxon>
        <taxon>Metazoa</taxon>
        <taxon>Ecdysozoa</taxon>
        <taxon>Nematoda</taxon>
        <taxon>Chromadorea</taxon>
        <taxon>Rhabditida</taxon>
        <taxon>Rhabditina</taxon>
        <taxon>Rhabditomorpha</taxon>
        <taxon>Strongyloidea</taxon>
        <taxon>Ancylostomatidae</taxon>
        <taxon>Ancylostomatinae</taxon>
        <taxon>Ancylostoma</taxon>
    </lineage>
</organism>
<name>A0A0D6LAD1_9BILA</name>
<proteinExistence type="predicted"/>
<dbReference type="InterPro" id="IPR051145">
    <property type="entry name" value="GAS-SHBG-PROS"/>
</dbReference>
<keyword evidence="12" id="KW-1185">Reference proteome</keyword>
<dbReference type="SMART" id="SM00181">
    <property type="entry name" value="EGF"/>
    <property type="match status" value="2"/>
</dbReference>
<evidence type="ECO:0000256" key="9">
    <source>
        <dbReference type="PROSITE-ProRule" id="PRU00076"/>
    </source>
</evidence>
<reference evidence="11 12" key="1">
    <citation type="submission" date="2013-05" db="EMBL/GenBank/DDBJ databases">
        <title>Draft genome of the parasitic nematode Anyclostoma ceylanicum.</title>
        <authorList>
            <person name="Mitreva M."/>
        </authorList>
    </citation>
    <scope>NUCLEOTIDE SEQUENCE [LARGE SCALE GENOMIC DNA]</scope>
</reference>
<keyword evidence="4 9" id="KW-0245">EGF-like domain</keyword>
<dbReference type="Pfam" id="PF07645">
    <property type="entry name" value="EGF_CA"/>
    <property type="match status" value="2"/>
</dbReference>
<dbReference type="Gene3D" id="2.10.25.10">
    <property type="entry name" value="Laminin"/>
    <property type="match status" value="2"/>
</dbReference>
<evidence type="ECO:0000313" key="12">
    <source>
        <dbReference type="Proteomes" id="UP000054495"/>
    </source>
</evidence>
<dbReference type="Proteomes" id="UP000054495">
    <property type="component" value="Unassembled WGS sequence"/>
</dbReference>
<dbReference type="InterPro" id="IPR000742">
    <property type="entry name" value="EGF"/>
</dbReference>
<dbReference type="SUPFAM" id="SSF57184">
    <property type="entry name" value="Growth factor receptor domain"/>
    <property type="match status" value="1"/>
</dbReference>
<dbReference type="InterPro" id="IPR001881">
    <property type="entry name" value="EGF-like_Ca-bd_dom"/>
</dbReference>
<accession>A0A0D6LAD1</accession>
<evidence type="ECO:0000259" key="10">
    <source>
        <dbReference type="PROSITE" id="PS50026"/>
    </source>
</evidence>
<feature type="domain" description="EGF-like" evidence="10">
    <location>
        <begin position="58"/>
        <end position="101"/>
    </location>
</feature>